<dbReference type="GO" id="GO:0006368">
    <property type="term" value="P:transcription elongation by RNA polymerase II"/>
    <property type="evidence" value="ECO:0000318"/>
    <property type="project" value="GO_Central"/>
</dbReference>
<reference evidence="13" key="3">
    <citation type="submission" date="2021-05" db="UniProtKB">
        <authorList>
            <consortium name="EnsemblPlants"/>
        </authorList>
    </citation>
    <scope>IDENTIFICATION</scope>
    <source>
        <strain evidence="13">cv. B73</strain>
    </source>
</reference>
<dbReference type="Gramene" id="Zm00001eb139320_T001">
    <property type="protein sequence ID" value="Zm00001eb139320_P001"/>
    <property type="gene ID" value="Zm00001eb139320"/>
</dbReference>
<keyword evidence="14" id="KW-1185">Reference proteome</keyword>
<proteinExistence type="inferred from homology"/>
<dbReference type="EMBL" id="CM007649">
    <property type="protein sequence ID" value="ONM34014.1"/>
    <property type="molecule type" value="Genomic_DNA"/>
</dbReference>
<dbReference type="SUPFAM" id="SSF57783">
    <property type="entry name" value="Zinc beta-ribbon"/>
    <property type="match status" value="1"/>
</dbReference>
<dbReference type="Proteomes" id="UP000007305">
    <property type="component" value="Chromosome 3"/>
</dbReference>
<evidence type="ECO:0000256" key="3">
    <source>
        <dbReference type="ARBA" id="ARBA00009730"/>
    </source>
</evidence>
<dbReference type="STRING" id="4577.A0A1D6MZI7"/>
<dbReference type="SMR" id="A0A1D6MZI7"/>
<comment type="subcellular location">
    <subcellularLocation>
        <location evidence="2 11">Nucleus</location>
    </subcellularLocation>
</comment>
<comment type="function">
    <text evidence="1 11">Transcription elongation factor implicated in the maintenance of proper chromatin structure in actively transcribed regions.</text>
</comment>
<keyword evidence="12" id="KW-0251">Elongation factor</keyword>
<keyword evidence="9 11" id="KW-0804">Transcription</keyword>
<keyword evidence="12" id="KW-0648">Protein biosynthesis</keyword>
<dbReference type="Pfam" id="PF05129">
    <property type="entry name" value="Zn_ribbon_Elf1"/>
    <property type="match status" value="1"/>
</dbReference>
<evidence type="ECO:0000256" key="2">
    <source>
        <dbReference type="ARBA" id="ARBA00004123"/>
    </source>
</evidence>
<evidence type="ECO:0000256" key="7">
    <source>
        <dbReference type="ARBA" id="ARBA00022833"/>
    </source>
</evidence>
<dbReference type="OMA" id="SVECTIN"/>
<keyword evidence="7 11" id="KW-0862">Zinc</keyword>
<dbReference type="PANTHER" id="PTHR20934:SF25">
    <property type="entry name" value="TRANSCRIPTION ELONGATION FACTOR 1 HOMOLOG"/>
    <property type="match status" value="1"/>
</dbReference>
<keyword evidence="8 11" id="KW-0805">Transcription regulation</keyword>
<dbReference type="GO" id="GO:0003746">
    <property type="term" value="F:translation elongation factor activity"/>
    <property type="evidence" value="ECO:0007669"/>
    <property type="project" value="UniProtKB-KW"/>
</dbReference>
<evidence type="ECO:0000256" key="10">
    <source>
        <dbReference type="ARBA" id="ARBA00023242"/>
    </source>
</evidence>
<reference evidence="13" key="2">
    <citation type="submission" date="2019-07" db="EMBL/GenBank/DDBJ databases">
        <authorList>
            <person name="Seetharam A."/>
            <person name="Woodhouse M."/>
            <person name="Cannon E."/>
        </authorList>
    </citation>
    <scope>NUCLEOTIDE SEQUENCE [LARGE SCALE GENOMIC DNA]</scope>
    <source>
        <strain evidence="13">cv. B73</strain>
    </source>
</reference>
<evidence type="ECO:0000313" key="12">
    <source>
        <dbReference type="EMBL" id="ONM34014.1"/>
    </source>
</evidence>
<dbReference type="PaxDb" id="4577-GRMZM2G148126_P01"/>
<evidence type="ECO:0000256" key="5">
    <source>
        <dbReference type="ARBA" id="ARBA00022723"/>
    </source>
</evidence>
<dbReference type="FunFam" id="2.20.25.190:FF:000001">
    <property type="entry name" value="Transcription elongation factor 1 homolog"/>
    <property type="match status" value="1"/>
</dbReference>
<dbReference type="Gene3D" id="2.20.25.190">
    <property type="match status" value="1"/>
</dbReference>
<dbReference type="EnsemblPlants" id="Zm00001eb139320_T001">
    <property type="protein sequence ID" value="Zm00001eb139320_P001"/>
    <property type="gene ID" value="Zm00001eb139320"/>
</dbReference>
<dbReference type="InterPro" id="IPR038567">
    <property type="entry name" value="T_Elf1_sf"/>
</dbReference>
<gene>
    <name evidence="12" type="ORF">ZEAMMB73_Zm00001d041904</name>
</gene>
<dbReference type="GO" id="GO:0008023">
    <property type="term" value="C:transcription elongation factor complex"/>
    <property type="evidence" value="ECO:0000318"/>
    <property type="project" value="GO_Central"/>
</dbReference>
<evidence type="ECO:0000313" key="14">
    <source>
        <dbReference type="Proteomes" id="UP000007305"/>
    </source>
</evidence>
<evidence type="ECO:0000256" key="6">
    <source>
        <dbReference type="ARBA" id="ARBA00022771"/>
    </source>
</evidence>
<dbReference type="GO" id="GO:0000993">
    <property type="term" value="F:RNA polymerase II complex binding"/>
    <property type="evidence" value="ECO:0000318"/>
    <property type="project" value="GO_Central"/>
</dbReference>
<accession>A0A1D6MZI7</accession>
<keyword evidence="6 11" id="KW-0863">Zinc-finger</keyword>
<dbReference type="PANTHER" id="PTHR20934">
    <property type="entry name" value="TRANSCRIPTION ELONGATION FACTOR 1 HOMOLOG"/>
    <property type="match status" value="1"/>
</dbReference>
<name>A0A1D6MZI7_MAIZE</name>
<dbReference type="GO" id="GO:0008270">
    <property type="term" value="F:zinc ion binding"/>
    <property type="evidence" value="ECO:0007669"/>
    <property type="project" value="UniProtKB-KW"/>
</dbReference>
<evidence type="ECO:0000256" key="9">
    <source>
        <dbReference type="ARBA" id="ARBA00023163"/>
    </source>
</evidence>
<dbReference type="InterPro" id="IPR007808">
    <property type="entry name" value="Elf1"/>
</dbReference>
<evidence type="ECO:0000256" key="1">
    <source>
        <dbReference type="ARBA" id="ARBA00003357"/>
    </source>
</evidence>
<comment type="similarity">
    <text evidence="3 11">Belongs to the ELOF1 family.</text>
</comment>
<evidence type="ECO:0000256" key="4">
    <source>
        <dbReference type="ARBA" id="ARBA00014973"/>
    </source>
</evidence>
<evidence type="ECO:0000313" key="13">
    <source>
        <dbReference type="EnsemblPlants" id="Zm00001eb139320_P001"/>
    </source>
</evidence>
<sequence length="102" mass="11336">MGKRKSRKAPPSKKVAQKVATAFDCLFCGHSGSVECSIDLKDRVAKAECGVCMAVYATIANALTEPVDVYSEWIDECEKANEGVNNADESRQRGRRRRRRLT</sequence>
<keyword evidence="10 11" id="KW-0539">Nucleus</keyword>
<keyword evidence="5 11" id="KW-0479">Metal-binding</keyword>
<evidence type="ECO:0000256" key="11">
    <source>
        <dbReference type="RuleBase" id="RU364033"/>
    </source>
</evidence>
<protein>
    <recommendedName>
        <fullName evidence="4 11">Transcription elongation factor 1 homolog</fullName>
    </recommendedName>
</protein>
<dbReference type="AlphaFoldDB" id="A0A1D6MZI7"/>
<organism evidence="12">
    <name type="scientific">Zea mays</name>
    <name type="common">Maize</name>
    <dbReference type="NCBI Taxonomy" id="4577"/>
    <lineage>
        <taxon>Eukaryota</taxon>
        <taxon>Viridiplantae</taxon>
        <taxon>Streptophyta</taxon>
        <taxon>Embryophyta</taxon>
        <taxon>Tracheophyta</taxon>
        <taxon>Spermatophyta</taxon>
        <taxon>Magnoliopsida</taxon>
        <taxon>Liliopsida</taxon>
        <taxon>Poales</taxon>
        <taxon>Poaceae</taxon>
        <taxon>PACMAD clade</taxon>
        <taxon>Panicoideae</taxon>
        <taxon>Andropogonodae</taxon>
        <taxon>Andropogoneae</taxon>
        <taxon>Tripsacinae</taxon>
        <taxon>Zea</taxon>
    </lineage>
</organism>
<reference evidence="12 14" key="1">
    <citation type="submission" date="2015-12" db="EMBL/GenBank/DDBJ databases">
        <title>Update maize B73 reference genome by single molecule sequencing technologies.</title>
        <authorList>
            <consortium name="Maize Genome Sequencing Project"/>
            <person name="Ware D."/>
        </authorList>
    </citation>
    <scope>NUCLEOTIDE SEQUENCE [LARGE SCALE GENOMIC DNA]</scope>
    <source>
        <strain evidence="14">cv. B73</strain>
        <tissue evidence="12">Seedling</tissue>
    </source>
</reference>
<evidence type="ECO:0000256" key="8">
    <source>
        <dbReference type="ARBA" id="ARBA00023015"/>
    </source>
</evidence>
<dbReference type="ExpressionAtlas" id="A0A1D6MZI7">
    <property type="expression patterns" value="baseline"/>
</dbReference>
<dbReference type="eggNOG" id="KOG3214">
    <property type="taxonomic scope" value="Eukaryota"/>
</dbReference>